<reference evidence="1" key="1">
    <citation type="submission" date="2021-02" db="EMBL/GenBank/DDBJ databases">
        <authorList>
            <consortium name="DOE Joint Genome Institute"/>
            <person name="Ahrendt S."/>
            <person name="Looney B.P."/>
            <person name="Miyauchi S."/>
            <person name="Morin E."/>
            <person name="Drula E."/>
            <person name="Courty P.E."/>
            <person name="Chicoki N."/>
            <person name="Fauchery L."/>
            <person name="Kohler A."/>
            <person name="Kuo A."/>
            <person name="Labutti K."/>
            <person name="Pangilinan J."/>
            <person name="Lipzen A."/>
            <person name="Riley R."/>
            <person name="Andreopoulos W."/>
            <person name="He G."/>
            <person name="Johnson J."/>
            <person name="Barry K.W."/>
            <person name="Grigoriev I.V."/>
            <person name="Nagy L."/>
            <person name="Hibbett D."/>
            <person name="Henrissat B."/>
            <person name="Matheny P.B."/>
            <person name="Labbe J."/>
            <person name="Martin F."/>
        </authorList>
    </citation>
    <scope>NUCLEOTIDE SEQUENCE</scope>
    <source>
        <strain evidence="1">FP105234-sp</strain>
    </source>
</reference>
<protein>
    <submittedName>
        <fullName evidence="1">Uncharacterized protein</fullName>
    </submittedName>
</protein>
<dbReference type="Proteomes" id="UP000814033">
    <property type="component" value="Unassembled WGS sequence"/>
</dbReference>
<keyword evidence="2" id="KW-1185">Reference proteome</keyword>
<feature type="non-terminal residue" evidence="1">
    <location>
        <position position="1"/>
    </location>
</feature>
<comment type="caution">
    <text evidence="1">The sequence shown here is derived from an EMBL/GenBank/DDBJ whole genome shotgun (WGS) entry which is preliminary data.</text>
</comment>
<gene>
    <name evidence="1" type="ORF">FA95DRAFT_1614247</name>
</gene>
<proteinExistence type="predicted"/>
<accession>A0ACB8R0M2</accession>
<sequence length="431" mass="47118">PAASRSLPWVSSRLLIGGKLLRSRRSVNAWTVFLTNSLAKINSKRKQGDRIKMSSIPADTMNEIKAEYNELDEKDLEKLREEGEAARKAKATVSRTSEIGRQKDFDATFNAIIQEAIAVHERTRCEILILAVRGDTMHTAEPMLYATPRAKSWISWKFKLSLSDMGLHLEAFVVGNLAEGEFTIVGNKINDHVAWVRERLGSSLLSFLQEARLIRPNEKLKMAYKNYNDAIVKRFGVELYGWPLEGELQDAAKLTRPHLNKVIQAIKDGSCHWRRLTAEELRVRRAAPIEPATVAASAVAVRRIEGASAPVPAASGSSSPAAPFTDFIPPPTPAEAAAIEALANMGFNLDGPASFRFDNELTGHDTMLNPGTPYGLPAAVTPYGQAPSLLDDETPFLPNSGGITWAPAGSFTPPPSGPSFKLPALTWPNSD</sequence>
<reference evidence="1" key="2">
    <citation type="journal article" date="2022" name="New Phytol.">
        <title>Evolutionary transition to the ectomycorrhizal habit in the genomes of a hyperdiverse lineage of mushroom-forming fungi.</title>
        <authorList>
            <person name="Looney B."/>
            <person name="Miyauchi S."/>
            <person name="Morin E."/>
            <person name="Drula E."/>
            <person name="Courty P.E."/>
            <person name="Kohler A."/>
            <person name="Kuo A."/>
            <person name="LaButti K."/>
            <person name="Pangilinan J."/>
            <person name="Lipzen A."/>
            <person name="Riley R."/>
            <person name="Andreopoulos W."/>
            <person name="He G."/>
            <person name="Johnson J."/>
            <person name="Nolan M."/>
            <person name="Tritt A."/>
            <person name="Barry K.W."/>
            <person name="Grigoriev I.V."/>
            <person name="Nagy L.G."/>
            <person name="Hibbett D."/>
            <person name="Henrissat B."/>
            <person name="Matheny P.B."/>
            <person name="Labbe J."/>
            <person name="Martin F.M."/>
        </authorList>
    </citation>
    <scope>NUCLEOTIDE SEQUENCE</scope>
    <source>
        <strain evidence="1">FP105234-sp</strain>
    </source>
</reference>
<dbReference type="EMBL" id="MU276991">
    <property type="protein sequence ID" value="KAI0037402.1"/>
    <property type="molecule type" value="Genomic_DNA"/>
</dbReference>
<name>A0ACB8R0M2_9AGAM</name>
<organism evidence="1 2">
    <name type="scientific">Auriscalpium vulgare</name>
    <dbReference type="NCBI Taxonomy" id="40419"/>
    <lineage>
        <taxon>Eukaryota</taxon>
        <taxon>Fungi</taxon>
        <taxon>Dikarya</taxon>
        <taxon>Basidiomycota</taxon>
        <taxon>Agaricomycotina</taxon>
        <taxon>Agaricomycetes</taxon>
        <taxon>Russulales</taxon>
        <taxon>Auriscalpiaceae</taxon>
        <taxon>Auriscalpium</taxon>
    </lineage>
</organism>
<evidence type="ECO:0000313" key="2">
    <source>
        <dbReference type="Proteomes" id="UP000814033"/>
    </source>
</evidence>
<evidence type="ECO:0000313" key="1">
    <source>
        <dbReference type="EMBL" id="KAI0037402.1"/>
    </source>
</evidence>